<evidence type="ECO:0000256" key="4">
    <source>
        <dbReference type="ARBA" id="ARBA00023136"/>
    </source>
</evidence>
<evidence type="ECO:0000313" key="9">
    <source>
        <dbReference type="Proteomes" id="UP000054908"/>
    </source>
</evidence>
<dbReference type="AlphaFoldDB" id="A0A0W0W0Z1"/>
<dbReference type="GO" id="GO:0015562">
    <property type="term" value="F:efflux transmembrane transporter activity"/>
    <property type="evidence" value="ECO:0007669"/>
    <property type="project" value="InterPro"/>
</dbReference>
<dbReference type="PANTHER" id="PTHR30386:SF26">
    <property type="entry name" value="TRANSPORT PROTEIN COMB"/>
    <property type="match status" value="1"/>
</dbReference>
<dbReference type="InterPro" id="IPR050739">
    <property type="entry name" value="MFP"/>
</dbReference>
<keyword evidence="4 6" id="KW-0472">Membrane</keyword>
<dbReference type="STRING" id="466.Lmac_1684"/>
<evidence type="ECO:0000256" key="5">
    <source>
        <dbReference type="SAM" id="Coils"/>
    </source>
</evidence>
<feature type="transmembrane region" description="Helical" evidence="6">
    <location>
        <begin position="32"/>
        <end position="52"/>
    </location>
</feature>
<keyword evidence="2 6" id="KW-0812">Transmembrane</keyword>
<keyword evidence="5" id="KW-0175">Coiled coil</keyword>
<comment type="subcellular location">
    <subcellularLocation>
        <location evidence="1">Membrane</location>
        <topology evidence="1">Single-pass membrane protein</topology>
    </subcellularLocation>
</comment>
<dbReference type="GO" id="GO:0016020">
    <property type="term" value="C:membrane"/>
    <property type="evidence" value="ECO:0007669"/>
    <property type="project" value="UniProtKB-SubCell"/>
</dbReference>
<evidence type="ECO:0000256" key="1">
    <source>
        <dbReference type="ARBA" id="ARBA00004167"/>
    </source>
</evidence>
<comment type="caution">
    <text evidence="8">The sequence shown here is derived from an EMBL/GenBank/DDBJ whole genome shotgun (WGS) entry which is preliminary data.</text>
</comment>
<feature type="coiled-coil region" evidence="5">
    <location>
        <begin position="113"/>
        <end position="176"/>
    </location>
</feature>
<dbReference type="Gene3D" id="2.40.50.100">
    <property type="match status" value="1"/>
</dbReference>
<feature type="coiled-coil region" evidence="5">
    <location>
        <begin position="219"/>
        <end position="246"/>
    </location>
</feature>
<organism evidence="8 9">
    <name type="scientific">Legionella maceachernii</name>
    <dbReference type="NCBI Taxonomy" id="466"/>
    <lineage>
        <taxon>Bacteria</taxon>
        <taxon>Pseudomonadati</taxon>
        <taxon>Pseudomonadota</taxon>
        <taxon>Gammaproteobacteria</taxon>
        <taxon>Legionellales</taxon>
        <taxon>Legionellaceae</taxon>
        <taxon>Legionella</taxon>
    </lineage>
</organism>
<dbReference type="RefSeq" id="WP_058452443.1">
    <property type="nucleotide sequence ID" value="NZ_CAAAIB010000004.1"/>
</dbReference>
<proteinExistence type="predicted"/>
<reference evidence="8 9" key="1">
    <citation type="submission" date="2015-11" db="EMBL/GenBank/DDBJ databases">
        <title>Genomic analysis of 38 Legionella species identifies large and diverse effector repertoires.</title>
        <authorList>
            <person name="Burstein D."/>
            <person name="Amaro F."/>
            <person name="Zusman T."/>
            <person name="Lifshitz Z."/>
            <person name="Cohen O."/>
            <person name="Gilbert J.A."/>
            <person name="Pupko T."/>
            <person name="Shuman H.A."/>
            <person name="Segal G."/>
        </authorList>
    </citation>
    <scope>NUCLEOTIDE SEQUENCE [LARGE SCALE GENOMIC DNA]</scope>
    <source>
        <strain evidence="8 9">PX-1-G2-E2</strain>
    </source>
</reference>
<protein>
    <submittedName>
        <fullName evidence="8">Multidrug resistance efflux pump PmrA</fullName>
    </submittedName>
</protein>
<name>A0A0W0W0Z1_9GAMM</name>
<dbReference type="Gene3D" id="2.40.30.170">
    <property type="match status" value="1"/>
</dbReference>
<dbReference type="NCBIfam" id="TIGR03794">
    <property type="entry name" value="NHLM_micro_HlyD"/>
    <property type="match status" value="1"/>
</dbReference>
<evidence type="ECO:0000259" key="7">
    <source>
        <dbReference type="Pfam" id="PF25973"/>
    </source>
</evidence>
<dbReference type="PATRIC" id="fig|466.6.peg.1773"/>
<keyword evidence="3 6" id="KW-1133">Transmembrane helix</keyword>
<evidence type="ECO:0000256" key="2">
    <source>
        <dbReference type="ARBA" id="ARBA00022692"/>
    </source>
</evidence>
<dbReference type="EMBL" id="LNYL01000042">
    <property type="protein sequence ID" value="KTD25913.1"/>
    <property type="molecule type" value="Genomic_DNA"/>
</dbReference>
<dbReference type="InterPro" id="IPR058647">
    <property type="entry name" value="BSH_CzcB-like"/>
</dbReference>
<evidence type="ECO:0000256" key="3">
    <source>
        <dbReference type="ARBA" id="ARBA00022989"/>
    </source>
</evidence>
<evidence type="ECO:0000256" key="6">
    <source>
        <dbReference type="SAM" id="Phobius"/>
    </source>
</evidence>
<keyword evidence="9" id="KW-1185">Reference proteome</keyword>
<gene>
    <name evidence="8" type="ORF">Lmac_1684</name>
</gene>
<sequence>MKDSDLYRKQALDSAQERDEFQHAIRIITPKAWIYLIVFLIIFVGCLLWLILGKISSIVEGQGIILAKNAAIINVMSPISGGYVSAVLVNPGQEVKKGQILATLTNPNMAAEAKELRKYIEQEKTKLNNLSATAQKEIAIRLKHIEESMNYAKTINANLKEKKEHLESLLKIQETAFKKGILSRLELNDMQVAYYDAKEQISKNQNTLVELNQNRNDYIESWNTKLREQQEKVAQSEFNLRKLLENLNLTENVYSPADGVIATNYVKKGDFLTEKQTLTNIITHSNDLEVVAFFNANEGKKIKIGMPAKVFPKHFNTLEFGGVVGRVTYVSELPINPPSIESTVENQKLVDKFIQQGPVFKVKIALIHSSNTPSGYLWTTSKGPHERLSIGSIASVGITVKKQHPLAIIIPIVESAKNWMIGEND</sequence>
<dbReference type="OrthoDB" id="8439633at2"/>
<dbReference type="Proteomes" id="UP000054908">
    <property type="component" value="Unassembled WGS sequence"/>
</dbReference>
<evidence type="ECO:0000313" key="8">
    <source>
        <dbReference type="EMBL" id="KTD25913.1"/>
    </source>
</evidence>
<dbReference type="Pfam" id="PF25973">
    <property type="entry name" value="BSH_CzcB"/>
    <property type="match status" value="1"/>
</dbReference>
<dbReference type="InterPro" id="IPR022275">
    <property type="entry name" value="NHPM_bacteriocin_SS_HylD"/>
</dbReference>
<dbReference type="PANTHER" id="PTHR30386">
    <property type="entry name" value="MEMBRANE FUSION SUBUNIT OF EMRAB-TOLC MULTIDRUG EFFLUX PUMP"/>
    <property type="match status" value="1"/>
</dbReference>
<feature type="domain" description="CzcB-like barrel-sandwich hybrid" evidence="7">
    <location>
        <begin position="77"/>
        <end position="280"/>
    </location>
</feature>
<accession>A0A0W0W0Z1</accession>